<sequence length="385" mass="41449">MVTRVALCDNERPKPAGDSRVSTRPACRLSVAKRRTSAGPRHSPTPTVESPMPSLRIPSLLIATALACAASASLSATADQTRWPSASQQKPRIGVQVKIQSFTADDARRIRQAGFDLVRFGVWTDRLDRDDYRRQVDNAFTAARSAHLPVLLTVRALAPFEQAGAKGAGNDRTAMLAAAGARLADTVVRLATQYDRELVAVEVWNEPDLSRYWPTGDVTHTFPPFADGLCRRLAEHRPATPIVGFGFARPPSPGSVPDRLLAGMHAPVSGCLAAVSYHAYGMTPTQIRAAAHDIDVRYGVPAIITEDGAASVNADGERRQAQRLRTLLDARGELNTPLISVYEWADTANASDAAQRSYGLVHADRSPKPALDAVRESLGATPPAR</sequence>
<dbReference type="Proteomes" id="UP000494135">
    <property type="component" value="Unassembled WGS sequence"/>
</dbReference>
<feature type="region of interest" description="Disordered" evidence="1">
    <location>
        <begin position="1"/>
        <end position="52"/>
    </location>
</feature>
<accession>A0A6J5DBL6</accession>
<dbReference type="EMBL" id="CADIKG010000002">
    <property type="protein sequence ID" value="CAB3750315.1"/>
    <property type="molecule type" value="Genomic_DNA"/>
</dbReference>
<proteinExistence type="predicted"/>
<protein>
    <recommendedName>
        <fullName evidence="4">Beta-xylosidase</fullName>
    </recommendedName>
</protein>
<reference evidence="2 3" key="1">
    <citation type="submission" date="2020-04" db="EMBL/GenBank/DDBJ databases">
        <authorList>
            <person name="De Canck E."/>
        </authorList>
    </citation>
    <scope>NUCLEOTIDE SEQUENCE [LARGE SCALE GENOMIC DNA]</scope>
    <source>
        <strain evidence="2 3">LMG 29660</strain>
    </source>
</reference>
<dbReference type="AlphaFoldDB" id="A0A6J5DBL6"/>
<feature type="region of interest" description="Disordered" evidence="1">
    <location>
        <begin position="365"/>
        <end position="385"/>
    </location>
</feature>
<evidence type="ECO:0000256" key="1">
    <source>
        <dbReference type="SAM" id="MobiDB-lite"/>
    </source>
</evidence>
<gene>
    <name evidence="2" type="ORF">LMG29660_01244</name>
</gene>
<evidence type="ECO:0000313" key="3">
    <source>
        <dbReference type="Proteomes" id="UP000494135"/>
    </source>
</evidence>
<evidence type="ECO:0000313" key="2">
    <source>
        <dbReference type="EMBL" id="CAB3750315.1"/>
    </source>
</evidence>
<organism evidence="2 3">
    <name type="scientific">Burkholderia puraquae</name>
    <dbReference type="NCBI Taxonomy" id="1904757"/>
    <lineage>
        <taxon>Bacteria</taxon>
        <taxon>Pseudomonadati</taxon>
        <taxon>Pseudomonadota</taxon>
        <taxon>Betaproteobacteria</taxon>
        <taxon>Burkholderiales</taxon>
        <taxon>Burkholderiaceae</taxon>
        <taxon>Burkholderia</taxon>
        <taxon>Burkholderia cepacia complex</taxon>
    </lineage>
</organism>
<dbReference type="InterPro" id="IPR017853">
    <property type="entry name" value="GH"/>
</dbReference>
<evidence type="ECO:0008006" key="4">
    <source>
        <dbReference type="Google" id="ProtNLM"/>
    </source>
</evidence>
<dbReference type="Gene3D" id="3.20.20.80">
    <property type="entry name" value="Glycosidases"/>
    <property type="match status" value="1"/>
</dbReference>
<name>A0A6J5DBL6_9BURK</name>
<dbReference type="SUPFAM" id="SSF51445">
    <property type="entry name" value="(Trans)glycosidases"/>
    <property type="match status" value="1"/>
</dbReference>